<dbReference type="PANTHER" id="PTHR42923:SF39">
    <property type="entry name" value="AMINO OXIDASE"/>
    <property type="match status" value="1"/>
</dbReference>
<gene>
    <name evidence="1" type="ORF">P4826_13425</name>
</gene>
<dbReference type="Gene3D" id="3.50.50.60">
    <property type="entry name" value="FAD/NAD(P)-binding domain"/>
    <property type="match status" value="1"/>
</dbReference>
<name>A0ABZ0J064_9BURK</name>
<accession>A0ABZ0J064</accession>
<dbReference type="Proteomes" id="UP001303211">
    <property type="component" value="Chromosome"/>
</dbReference>
<protein>
    <submittedName>
        <fullName evidence="1">FAD-dependent oxidoreductase</fullName>
    </submittedName>
</protein>
<organism evidence="1 2">
    <name type="scientific">Diaphorobacter limosus</name>
    <dbReference type="NCBI Taxonomy" id="3036128"/>
    <lineage>
        <taxon>Bacteria</taxon>
        <taxon>Pseudomonadati</taxon>
        <taxon>Pseudomonadota</taxon>
        <taxon>Betaproteobacteria</taxon>
        <taxon>Burkholderiales</taxon>
        <taxon>Comamonadaceae</taxon>
        <taxon>Diaphorobacter</taxon>
    </lineage>
</organism>
<dbReference type="InterPro" id="IPR036188">
    <property type="entry name" value="FAD/NAD-bd_sf"/>
</dbReference>
<dbReference type="PROSITE" id="PS51257">
    <property type="entry name" value="PROKAR_LIPOPROTEIN"/>
    <property type="match status" value="1"/>
</dbReference>
<dbReference type="PANTHER" id="PTHR42923">
    <property type="entry name" value="PROTOPORPHYRINOGEN OXIDASE"/>
    <property type="match status" value="1"/>
</dbReference>
<dbReference type="EMBL" id="CP136921">
    <property type="protein sequence ID" value="WOO31408.1"/>
    <property type="molecule type" value="Genomic_DNA"/>
</dbReference>
<dbReference type="SUPFAM" id="SSF51905">
    <property type="entry name" value="FAD/NAD(P)-binding domain"/>
    <property type="match status" value="1"/>
</dbReference>
<dbReference type="Pfam" id="PF13450">
    <property type="entry name" value="NAD_binding_8"/>
    <property type="match status" value="1"/>
</dbReference>
<reference evidence="1 2" key="1">
    <citation type="submission" date="2023-03" db="EMBL/GenBank/DDBJ databases">
        <title>Diaphorobacter basophil sp. nov., isolated from a sewage-treatment plant.</title>
        <authorList>
            <person name="Yang K."/>
        </authorList>
    </citation>
    <scope>NUCLEOTIDE SEQUENCE [LARGE SCALE GENOMIC DNA]</scope>
    <source>
        <strain evidence="1 2">Y-1</strain>
    </source>
</reference>
<evidence type="ECO:0000313" key="2">
    <source>
        <dbReference type="Proteomes" id="UP001303211"/>
    </source>
</evidence>
<dbReference type="InterPro" id="IPR050464">
    <property type="entry name" value="Zeta_carotene_desat/Oxidored"/>
</dbReference>
<dbReference type="RefSeq" id="WP_317700880.1">
    <property type="nucleotide sequence ID" value="NZ_CP136921.1"/>
</dbReference>
<keyword evidence="2" id="KW-1185">Reference proteome</keyword>
<proteinExistence type="predicted"/>
<evidence type="ECO:0000313" key="1">
    <source>
        <dbReference type="EMBL" id="WOO31408.1"/>
    </source>
</evidence>
<sequence length="574" mass="61529">MSRAIDGAPGGLRRRHLLAAVAAGALAGCEHAPPDLPGGYTGIAMERGHALRERLAGGAPYQPDRQRRTQVLIAGAGVAGLAAARALRLAGVEDFALLELEDQAGGNSRAGSVGGIACPLGAHYLPVPGDDAPEVQDLLEELGLRQRVAGRWQYGGDDGRHLCHSPQERLFIDGQWQDGLLPVAGVGAATLAQYRRFAARVDALSRAARFTMPVVSGFRSNKALAPVHQALDAITFAEWLAREGLDDAHLRWYLDYCCRDDYGAGSARVSAWAGIHYFASRHGFHAPGEGGADAEGVLTWPQGNGWLTQRLAAPLADRLHAGASVLRIAEGRHGVELDALDAASGQVVRWQARRCIVALPLFVAARLVQPVPDFLTEAVRRLQWAPWLVANIHIDRPLADRGGAAPAWDNVLFQDANPGGLGYVDAGHQRLDARAAQAAPTVLTYYQALGDLPDGRSALLERPWTHWRDAILATLAGPHPDIHERAQRMELTRYGHAMAIPVPGLQVFLNEISLSHLSGKRYQLSNGERAAVPPTPATPRLLFAHADWSGYSVFEEAFTRGHAAGVLAAALAAR</sequence>